<proteinExistence type="predicted"/>
<gene>
    <name evidence="1" type="ORF">LCGC14_1883510</name>
</gene>
<comment type="caution">
    <text evidence="1">The sequence shown here is derived from an EMBL/GenBank/DDBJ whole genome shotgun (WGS) entry which is preliminary data.</text>
</comment>
<reference evidence="1" key="1">
    <citation type="journal article" date="2015" name="Nature">
        <title>Complex archaea that bridge the gap between prokaryotes and eukaryotes.</title>
        <authorList>
            <person name="Spang A."/>
            <person name="Saw J.H."/>
            <person name="Jorgensen S.L."/>
            <person name="Zaremba-Niedzwiedzka K."/>
            <person name="Martijn J."/>
            <person name="Lind A.E."/>
            <person name="van Eijk R."/>
            <person name="Schleper C."/>
            <person name="Guy L."/>
            <person name="Ettema T.J."/>
        </authorList>
    </citation>
    <scope>NUCLEOTIDE SEQUENCE</scope>
</reference>
<accession>A0A0F9G1G0</accession>
<sequence length="93" mass="10262">MIELGQKVRDRISGYEGIVISRLEFISGCIQYCIKPDKLDEKGKPFDGEYIDEGQIEIFGDGISLSAKDWAPIISKKVNGGIMSDMPGDKYSG</sequence>
<evidence type="ECO:0000313" key="1">
    <source>
        <dbReference type="EMBL" id="KKL92554.1"/>
    </source>
</evidence>
<name>A0A0F9G1G0_9ZZZZ</name>
<dbReference type="AlphaFoldDB" id="A0A0F9G1G0"/>
<organism evidence="1">
    <name type="scientific">marine sediment metagenome</name>
    <dbReference type="NCBI Taxonomy" id="412755"/>
    <lineage>
        <taxon>unclassified sequences</taxon>
        <taxon>metagenomes</taxon>
        <taxon>ecological metagenomes</taxon>
    </lineage>
</organism>
<dbReference type="EMBL" id="LAZR01019431">
    <property type="protein sequence ID" value="KKL92554.1"/>
    <property type="molecule type" value="Genomic_DNA"/>
</dbReference>
<protein>
    <submittedName>
        <fullName evidence="1">Uncharacterized protein</fullName>
    </submittedName>
</protein>